<organism evidence="3 4">
    <name type="scientific">Lampropedia puyangensis</name>
    <dbReference type="NCBI Taxonomy" id="1330072"/>
    <lineage>
        <taxon>Bacteria</taxon>
        <taxon>Pseudomonadati</taxon>
        <taxon>Pseudomonadota</taxon>
        <taxon>Betaproteobacteria</taxon>
        <taxon>Burkholderiales</taxon>
        <taxon>Comamonadaceae</taxon>
        <taxon>Lampropedia</taxon>
    </lineage>
</organism>
<evidence type="ECO:0000256" key="1">
    <source>
        <dbReference type="SAM" id="Phobius"/>
    </source>
</evidence>
<feature type="transmembrane region" description="Helical" evidence="1">
    <location>
        <begin position="49"/>
        <end position="67"/>
    </location>
</feature>
<dbReference type="Proteomes" id="UP000308917">
    <property type="component" value="Unassembled WGS sequence"/>
</dbReference>
<feature type="chain" id="PRO_5020407052" description="Phage coat protein" evidence="2">
    <location>
        <begin position="34"/>
        <end position="77"/>
    </location>
</feature>
<proteinExistence type="predicted"/>
<sequence>MFAQKVRGFAASAKAKVLAVAAIATAAASSAQAALPPEVSTAVTEYKDDAISAIVMVIAAGVAIWGLRKLGTKMGWF</sequence>
<keyword evidence="2" id="KW-0732">Signal</keyword>
<evidence type="ECO:0000313" key="3">
    <source>
        <dbReference type="EMBL" id="THT98116.1"/>
    </source>
</evidence>
<keyword evidence="1" id="KW-0812">Transmembrane</keyword>
<keyword evidence="1" id="KW-1133">Transmembrane helix</keyword>
<dbReference type="EMBL" id="STFG01000023">
    <property type="protein sequence ID" value="THT98116.1"/>
    <property type="molecule type" value="Genomic_DNA"/>
</dbReference>
<dbReference type="AlphaFoldDB" id="A0A4S8EUE9"/>
<gene>
    <name evidence="3" type="ORF">E9531_15060</name>
</gene>
<dbReference type="InterPro" id="IPR008020">
    <property type="entry name" value="G8P"/>
</dbReference>
<comment type="caution">
    <text evidence="3">The sequence shown here is derived from an EMBL/GenBank/DDBJ whole genome shotgun (WGS) entry which is preliminary data.</text>
</comment>
<accession>A0A4S8EUE9</accession>
<protein>
    <recommendedName>
        <fullName evidence="5">Phage coat protein</fullName>
    </recommendedName>
</protein>
<keyword evidence="1" id="KW-0472">Membrane</keyword>
<dbReference type="Pfam" id="PF05356">
    <property type="entry name" value="Phage_Coat_B"/>
    <property type="match status" value="1"/>
</dbReference>
<reference evidence="3 4" key="1">
    <citation type="journal article" date="2015" name="Antonie Van Leeuwenhoek">
        <title>Lampropedia puyangensis sp. nov., isolated from symptomatic bark of Populus ? euramericana canker and emended description of Lampropedia hyalina (Ehrenberg 1832) Lee et al. 2004.</title>
        <authorList>
            <person name="Li Y."/>
            <person name="Wang T."/>
            <person name="Piao C.G."/>
            <person name="Wang L.F."/>
            <person name="Tian G.Z."/>
            <person name="Zhu T.H."/>
            <person name="Guo M.W."/>
        </authorList>
    </citation>
    <scope>NUCLEOTIDE SEQUENCE [LARGE SCALE GENOMIC DNA]</scope>
    <source>
        <strain evidence="3 4">2-bin</strain>
    </source>
</reference>
<name>A0A4S8EUE9_9BURK</name>
<dbReference type="RefSeq" id="WP_136574598.1">
    <property type="nucleotide sequence ID" value="NZ_STFG01000023.1"/>
</dbReference>
<evidence type="ECO:0008006" key="5">
    <source>
        <dbReference type="Google" id="ProtNLM"/>
    </source>
</evidence>
<evidence type="ECO:0000256" key="2">
    <source>
        <dbReference type="SAM" id="SignalP"/>
    </source>
</evidence>
<evidence type="ECO:0000313" key="4">
    <source>
        <dbReference type="Proteomes" id="UP000308917"/>
    </source>
</evidence>
<keyword evidence="4" id="KW-1185">Reference proteome</keyword>
<feature type="signal peptide" evidence="2">
    <location>
        <begin position="1"/>
        <end position="33"/>
    </location>
</feature>